<evidence type="ECO:0000313" key="1">
    <source>
        <dbReference type="EMBL" id="CAG8767179.1"/>
    </source>
</evidence>
<accession>A0A9N9J8E6</accession>
<evidence type="ECO:0000313" key="2">
    <source>
        <dbReference type="Proteomes" id="UP000789508"/>
    </source>
</evidence>
<name>A0A9N9J8E6_9GLOM</name>
<reference evidence="1" key="1">
    <citation type="submission" date="2021-06" db="EMBL/GenBank/DDBJ databases">
        <authorList>
            <person name="Kallberg Y."/>
            <person name="Tangrot J."/>
            <person name="Rosling A."/>
        </authorList>
    </citation>
    <scope>NUCLEOTIDE SEQUENCE</scope>
    <source>
        <strain evidence="1">FL130A</strain>
    </source>
</reference>
<feature type="non-terminal residue" evidence="1">
    <location>
        <position position="209"/>
    </location>
</feature>
<dbReference type="EMBL" id="CAJVPS010049990">
    <property type="protein sequence ID" value="CAG8767179.1"/>
    <property type="molecule type" value="Genomic_DNA"/>
</dbReference>
<gene>
    <name evidence="1" type="ORF">ALEPTO_LOCUS13941</name>
</gene>
<dbReference type="Gene3D" id="3.20.20.150">
    <property type="entry name" value="Divalent-metal-dependent TIM barrel enzymes"/>
    <property type="match status" value="1"/>
</dbReference>
<keyword evidence="2" id="KW-1185">Reference proteome</keyword>
<proteinExistence type="predicted"/>
<dbReference type="AlphaFoldDB" id="A0A9N9J8E6"/>
<organism evidence="1 2">
    <name type="scientific">Ambispora leptoticha</name>
    <dbReference type="NCBI Taxonomy" id="144679"/>
    <lineage>
        <taxon>Eukaryota</taxon>
        <taxon>Fungi</taxon>
        <taxon>Fungi incertae sedis</taxon>
        <taxon>Mucoromycota</taxon>
        <taxon>Glomeromycotina</taxon>
        <taxon>Glomeromycetes</taxon>
        <taxon>Archaeosporales</taxon>
        <taxon>Ambisporaceae</taxon>
        <taxon>Ambispora</taxon>
    </lineage>
</organism>
<feature type="non-terminal residue" evidence="1">
    <location>
        <position position="1"/>
    </location>
</feature>
<dbReference type="Proteomes" id="UP000789508">
    <property type="component" value="Unassembled WGS sequence"/>
</dbReference>
<protein>
    <submittedName>
        <fullName evidence="1">180_t:CDS:1</fullName>
    </submittedName>
</protein>
<dbReference type="OrthoDB" id="2444474at2759"/>
<comment type="caution">
    <text evidence="1">The sequence shown here is derived from an EMBL/GenBank/DDBJ whole genome shotgun (WGS) entry which is preliminary data.</text>
</comment>
<dbReference type="InterPro" id="IPR036237">
    <property type="entry name" value="Xyl_isomerase-like_sf"/>
</dbReference>
<dbReference type="SUPFAM" id="SSF51658">
    <property type="entry name" value="Xylose isomerase-like"/>
    <property type="match status" value="1"/>
</dbReference>
<sequence length="209" mass="23677">PSFSISCSTSPIKRTRSSAERTMKTALATDSNILQIFLTYQEINGQFKNEQEKRYAMLQNGEPDMTEDNNIITGNKAIGLKTVLHITLGLYINGPLWVSGQRNWKIIRIIEELARAQEMNIRWAVIHIGTLAGNKKRSDVIANINETLHVIQKNQWNIGILLENSASNNCFGATIPDLIDIVNSINQELRFKDKARLQKRIGICFDTQH</sequence>